<keyword evidence="6" id="KW-0255">Endonuclease</keyword>
<feature type="region of interest" description="Disordered" evidence="3">
    <location>
        <begin position="1"/>
        <end position="21"/>
    </location>
</feature>
<keyword evidence="6" id="KW-0378">Hydrolase</keyword>
<name>A0A2N4TZL6_9BURK</name>
<dbReference type="SMART" id="SM00477">
    <property type="entry name" value="NUC"/>
    <property type="match status" value="1"/>
</dbReference>
<dbReference type="GO" id="GO:0016787">
    <property type="term" value="F:hydrolase activity"/>
    <property type="evidence" value="ECO:0007669"/>
    <property type="project" value="InterPro"/>
</dbReference>
<evidence type="ECO:0000313" key="6">
    <source>
        <dbReference type="EMBL" id="PLC48208.1"/>
    </source>
</evidence>
<dbReference type="GO" id="GO:0004519">
    <property type="term" value="F:endonuclease activity"/>
    <property type="evidence" value="ECO:0007669"/>
    <property type="project" value="UniProtKB-KW"/>
</dbReference>
<dbReference type="GO" id="GO:0046872">
    <property type="term" value="F:metal ion binding"/>
    <property type="evidence" value="ECO:0007669"/>
    <property type="project" value="UniProtKB-KW"/>
</dbReference>
<feature type="domain" description="DNA/RNA non-specific endonuclease/pyrophosphatase/phosphodiesterase" evidence="5">
    <location>
        <begin position="115"/>
        <end position="306"/>
    </location>
</feature>
<dbReference type="RefSeq" id="WP_102075573.1">
    <property type="nucleotide sequence ID" value="NZ_PDNW01000024.1"/>
</dbReference>
<dbReference type="Proteomes" id="UP000234190">
    <property type="component" value="Unassembled WGS sequence"/>
</dbReference>
<keyword evidence="7" id="KW-1185">Reference proteome</keyword>
<keyword evidence="2" id="KW-0479">Metal-binding</keyword>
<dbReference type="Pfam" id="PF01223">
    <property type="entry name" value="Endonuclease_NS"/>
    <property type="match status" value="1"/>
</dbReference>
<feature type="compositionally biased region" description="Basic residues" evidence="3">
    <location>
        <begin position="1"/>
        <end position="14"/>
    </location>
</feature>
<sequence length="306" mass="33870">MTSKKKPVPRKRRYSTNSKSSKAPAGRLLRFFKALSASTIAAFSIASCVLNPQLREQIPIEPLLRELGLPGQDELASQTAPVGTQVRTSFVQCPEFFPNGQPPIVPGGPALRELCFSSFAILHSGRTRTPVFVAQRLNRQMLLHARSIERGDRFYAEARLPKGERAELDDYRESGYSRGHMAPAGDMHNPQAMAQSFSLANMVPQNQTQNGGAWSHIEQDTRKYVMRAAGDVYVFTGPVYDDRPETVGAGRVAVPSYLYKVVHDATTGRSWVHWQANKASAKAGLPISYEEFVRRTGLQVLPTVGR</sequence>
<dbReference type="PANTHER" id="PTHR13966">
    <property type="entry name" value="ENDONUCLEASE RELATED"/>
    <property type="match status" value="1"/>
</dbReference>
<dbReference type="InterPro" id="IPR044929">
    <property type="entry name" value="DNA/RNA_non-sp_Endonuclease_sf"/>
</dbReference>
<dbReference type="InterPro" id="IPR044925">
    <property type="entry name" value="His-Me_finger_sf"/>
</dbReference>
<dbReference type="AlphaFoldDB" id="A0A2N4TZL6"/>
<gene>
    <name evidence="6" type="ORF">CR159_19225</name>
</gene>
<evidence type="ECO:0000259" key="5">
    <source>
        <dbReference type="SMART" id="SM00892"/>
    </source>
</evidence>
<evidence type="ECO:0000256" key="1">
    <source>
        <dbReference type="PIRSR" id="PIRSR640255-1"/>
    </source>
</evidence>
<dbReference type="OrthoDB" id="9811262at2"/>
<organism evidence="6 7">
    <name type="scientific">Pollutimonas subterranea</name>
    <dbReference type="NCBI Taxonomy" id="2045210"/>
    <lineage>
        <taxon>Bacteria</taxon>
        <taxon>Pseudomonadati</taxon>
        <taxon>Pseudomonadota</taxon>
        <taxon>Betaproteobacteria</taxon>
        <taxon>Burkholderiales</taxon>
        <taxon>Alcaligenaceae</taxon>
        <taxon>Pollutimonas</taxon>
    </lineage>
</organism>
<evidence type="ECO:0000259" key="4">
    <source>
        <dbReference type="SMART" id="SM00477"/>
    </source>
</evidence>
<evidence type="ECO:0000313" key="7">
    <source>
        <dbReference type="Proteomes" id="UP000234190"/>
    </source>
</evidence>
<feature type="binding site" evidence="2">
    <location>
        <position position="210"/>
    </location>
    <ligand>
        <name>Mg(2+)</name>
        <dbReference type="ChEBI" id="CHEBI:18420"/>
        <note>catalytic</note>
    </ligand>
</feature>
<feature type="domain" description="ENPP1-3/EXOG-like endonuclease/phosphodiesterase" evidence="4">
    <location>
        <begin position="116"/>
        <end position="306"/>
    </location>
</feature>
<accession>A0A2N4TZL6</accession>
<dbReference type="PANTHER" id="PTHR13966:SF5">
    <property type="entry name" value="ENDONUCLEASE G, MITOCHONDRIAL"/>
    <property type="match status" value="1"/>
</dbReference>
<protein>
    <submittedName>
        <fullName evidence="6">Endonuclease</fullName>
    </submittedName>
</protein>
<dbReference type="SUPFAM" id="SSF54060">
    <property type="entry name" value="His-Me finger endonucleases"/>
    <property type="match status" value="1"/>
</dbReference>
<keyword evidence="6" id="KW-0540">Nuclease</keyword>
<dbReference type="Gene3D" id="3.40.570.10">
    <property type="entry name" value="Extracellular Endonuclease, subunit A"/>
    <property type="match status" value="1"/>
</dbReference>
<comment type="caution">
    <text evidence="6">The sequence shown here is derived from an EMBL/GenBank/DDBJ whole genome shotgun (WGS) entry which is preliminary data.</text>
</comment>
<dbReference type="InterPro" id="IPR001604">
    <property type="entry name" value="Endo_G_ENPP1-like_dom"/>
</dbReference>
<dbReference type="SMART" id="SM00892">
    <property type="entry name" value="Endonuclease_NS"/>
    <property type="match status" value="1"/>
</dbReference>
<evidence type="ECO:0000256" key="2">
    <source>
        <dbReference type="PIRSR" id="PIRSR640255-2"/>
    </source>
</evidence>
<dbReference type="GO" id="GO:0003676">
    <property type="term" value="F:nucleic acid binding"/>
    <property type="evidence" value="ECO:0007669"/>
    <property type="project" value="InterPro"/>
</dbReference>
<reference evidence="6 7" key="1">
    <citation type="submission" date="2017-10" db="EMBL/GenBank/DDBJ databases">
        <title>Two draft genome sequences of Pusillimonas sp. strains isolated from a nitrate- and radionuclide-contaminated groundwater in Russia.</title>
        <authorList>
            <person name="Grouzdev D.S."/>
            <person name="Tourova T.P."/>
            <person name="Goeva M.A."/>
            <person name="Babich T.L."/>
            <person name="Sokolova D.S."/>
            <person name="Abdullin R."/>
            <person name="Poltaraus A.B."/>
            <person name="Toshchakov S.V."/>
            <person name="Nazina T.N."/>
        </authorList>
    </citation>
    <scope>NUCLEOTIDE SEQUENCE [LARGE SCALE GENOMIC DNA]</scope>
    <source>
        <strain evidence="6 7">JR1/69-3-13</strain>
    </source>
</reference>
<feature type="active site" description="Proton acceptor" evidence="1">
    <location>
        <position position="180"/>
    </location>
</feature>
<dbReference type="EMBL" id="PDNW01000024">
    <property type="protein sequence ID" value="PLC48208.1"/>
    <property type="molecule type" value="Genomic_DNA"/>
</dbReference>
<dbReference type="InterPro" id="IPR040255">
    <property type="entry name" value="Non-specific_endonuclease"/>
</dbReference>
<dbReference type="InterPro" id="IPR020821">
    <property type="entry name" value="ENPP1-3/EXOG-like_nuc-like"/>
</dbReference>
<evidence type="ECO:0000256" key="3">
    <source>
        <dbReference type="SAM" id="MobiDB-lite"/>
    </source>
</evidence>
<proteinExistence type="predicted"/>